<dbReference type="InterPro" id="IPR023405">
    <property type="entry name" value="Topo_IA_core_domain"/>
</dbReference>
<dbReference type="Gene3D" id="1.10.460.10">
    <property type="entry name" value="Topoisomerase I, domain 2"/>
    <property type="match status" value="1"/>
</dbReference>
<dbReference type="Gene3D" id="1.10.290.10">
    <property type="entry name" value="Topoisomerase I, domain 4"/>
    <property type="match status" value="1"/>
</dbReference>
<dbReference type="Proteomes" id="UP000307749">
    <property type="component" value="Unassembled WGS sequence"/>
</dbReference>
<proteinExistence type="predicted"/>
<dbReference type="STRING" id="993689.GCA_002077135_00298"/>
<dbReference type="InterPro" id="IPR013826">
    <property type="entry name" value="Topo_IA_cen_sub3"/>
</dbReference>
<reference evidence="1 2" key="1">
    <citation type="submission" date="2017-02" db="EMBL/GenBank/DDBJ databases">
        <title>Whole genome sequencing of Metallibacterium scheffleri DSM 24874 (T).</title>
        <authorList>
            <person name="Kumar S."/>
            <person name="Patil P."/>
            <person name="Patil P.B."/>
        </authorList>
    </citation>
    <scope>NUCLEOTIDE SEQUENCE [LARGE SCALE GENOMIC DNA]</scope>
    <source>
        <strain evidence="1 2">DSM 24874</strain>
    </source>
</reference>
<evidence type="ECO:0000313" key="2">
    <source>
        <dbReference type="Proteomes" id="UP000307749"/>
    </source>
</evidence>
<accession>A0A4S3KQV1</accession>
<dbReference type="AlphaFoldDB" id="A0A4S3KQV1"/>
<dbReference type="SUPFAM" id="SSF56712">
    <property type="entry name" value="Prokaryotic type I DNA topoisomerase"/>
    <property type="match status" value="1"/>
</dbReference>
<evidence type="ECO:0000313" key="1">
    <source>
        <dbReference type="EMBL" id="THD11389.1"/>
    </source>
</evidence>
<comment type="caution">
    <text evidence="1">The sequence shown here is derived from an EMBL/GenBank/DDBJ whole genome shotgun (WGS) entry which is preliminary data.</text>
</comment>
<protein>
    <submittedName>
        <fullName evidence="1">Uncharacterized protein</fullName>
    </submittedName>
</protein>
<sequence>MLQPTDWSVTPESLLGEIPARRQQVYALIWDMTVACMMRPPRLIHQRAVLELDGAALGFATLAADPTMLGYWQTRQDWPHRTWPLCGALPGRDGRVVLDMLPVNASACTMATLLARMEQHRVGTPASTAPLLQTLCGADDDAHASRGGRPPLLHLEYDADGLPVALTESGSVLLGRIEAAGISTDADCEAARAALLDRVEAGQLGTRQAMESLGFAGEPRLDGLCAEIDAAIAEWEGTRRPTLKELETEQAEPPRTPGFPAGMDPEALLPAEHPLRAYRMAMEKALAASHPHWATRRVRDQAALRYAWIVAHPPEGIPHDVLSPAAAPYSAMTRWLVGLDPTQLWLPVTGGFK</sequence>
<organism evidence="1 2">
    <name type="scientific">Metallibacterium scheffleri</name>
    <dbReference type="NCBI Taxonomy" id="993689"/>
    <lineage>
        <taxon>Bacteria</taxon>
        <taxon>Pseudomonadati</taxon>
        <taxon>Pseudomonadota</taxon>
        <taxon>Gammaproteobacteria</taxon>
        <taxon>Lysobacterales</taxon>
        <taxon>Rhodanobacteraceae</taxon>
        <taxon>Metallibacterium</taxon>
    </lineage>
</organism>
<dbReference type="InterPro" id="IPR013825">
    <property type="entry name" value="Topo_IA_cen_sub2"/>
</dbReference>
<name>A0A4S3KQV1_9GAMM</name>
<dbReference type="EMBL" id="MWQO01000014">
    <property type="protein sequence ID" value="THD11389.1"/>
    <property type="molecule type" value="Genomic_DNA"/>
</dbReference>
<dbReference type="InterPro" id="IPR013824">
    <property type="entry name" value="Topo_IA_cen_sub1"/>
</dbReference>
<gene>
    <name evidence="1" type="ORF">B1806_04540</name>
</gene>
<keyword evidence="2" id="KW-1185">Reference proteome</keyword>
<dbReference type="Gene3D" id="2.70.20.10">
    <property type="entry name" value="Topoisomerase I, domain 3"/>
    <property type="match status" value="1"/>
</dbReference>